<dbReference type="EMBL" id="JAODUO010000423">
    <property type="protein sequence ID" value="KAK2180855.1"/>
    <property type="molecule type" value="Genomic_DNA"/>
</dbReference>
<feature type="compositionally biased region" description="Basic and acidic residues" evidence="1">
    <location>
        <begin position="145"/>
        <end position="165"/>
    </location>
</feature>
<keyword evidence="3" id="KW-1185">Reference proteome</keyword>
<evidence type="ECO:0000256" key="1">
    <source>
        <dbReference type="SAM" id="MobiDB-lite"/>
    </source>
</evidence>
<feature type="region of interest" description="Disordered" evidence="1">
    <location>
        <begin position="100"/>
        <end position="165"/>
    </location>
</feature>
<dbReference type="Proteomes" id="UP001209878">
    <property type="component" value="Unassembled WGS sequence"/>
</dbReference>
<dbReference type="AlphaFoldDB" id="A0AAD9L1I1"/>
<comment type="caution">
    <text evidence="2">The sequence shown here is derived from an EMBL/GenBank/DDBJ whole genome shotgun (WGS) entry which is preliminary data.</text>
</comment>
<sequence length="165" mass="17938">MRRAKNKGNLIEPQGIARRLRNRRGKTGKVKLKACSVILRDIFKFDTYACVKETAPSSRSVTASAIDISTESGAKENIQKVTSNDVDTDRTAELTISLRDPGVCVPGNDADTDSSVEAKTAPGETTEITPEYTNREETSEVAATLRDKGDSSRNDDGKEELSSEI</sequence>
<reference evidence="2" key="1">
    <citation type="journal article" date="2023" name="Mol. Biol. Evol.">
        <title>Third-Generation Sequencing Reveals the Adaptive Role of the Epigenome in Three Deep-Sea Polychaetes.</title>
        <authorList>
            <person name="Perez M."/>
            <person name="Aroh O."/>
            <person name="Sun Y."/>
            <person name="Lan Y."/>
            <person name="Juniper S.K."/>
            <person name="Young C.R."/>
            <person name="Angers B."/>
            <person name="Qian P.Y."/>
        </authorList>
    </citation>
    <scope>NUCLEOTIDE SEQUENCE</scope>
    <source>
        <strain evidence="2">R07B-5</strain>
    </source>
</reference>
<protein>
    <submittedName>
        <fullName evidence="2">Uncharacterized protein</fullName>
    </submittedName>
</protein>
<organism evidence="2 3">
    <name type="scientific">Ridgeia piscesae</name>
    <name type="common">Tubeworm</name>
    <dbReference type="NCBI Taxonomy" id="27915"/>
    <lineage>
        <taxon>Eukaryota</taxon>
        <taxon>Metazoa</taxon>
        <taxon>Spiralia</taxon>
        <taxon>Lophotrochozoa</taxon>
        <taxon>Annelida</taxon>
        <taxon>Polychaeta</taxon>
        <taxon>Sedentaria</taxon>
        <taxon>Canalipalpata</taxon>
        <taxon>Sabellida</taxon>
        <taxon>Siboglinidae</taxon>
        <taxon>Ridgeia</taxon>
    </lineage>
</organism>
<gene>
    <name evidence="2" type="ORF">NP493_424g01038</name>
</gene>
<evidence type="ECO:0000313" key="3">
    <source>
        <dbReference type="Proteomes" id="UP001209878"/>
    </source>
</evidence>
<accession>A0AAD9L1I1</accession>
<proteinExistence type="predicted"/>
<name>A0AAD9L1I1_RIDPI</name>
<evidence type="ECO:0000313" key="2">
    <source>
        <dbReference type="EMBL" id="KAK2180855.1"/>
    </source>
</evidence>